<evidence type="ECO:0000256" key="1">
    <source>
        <dbReference type="ARBA" id="ARBA00008455"/>
    </source>
</evidence>
<dbReference type="InterPro" id="IPR038765">
    <property type="entry name" value="Papain-like_cys_pep_sf"/>
</dbReference>
<accession>A7YXM2</accession>
<reference evidence="5" key="1">
    <citation type="journal article" date="2007" name="Proc. Natl. Acad. Sci. U.S.A.">
        <title>Spliced leader RNA trans-splicing in dinoflagellates.</title>
        <authorList>
            <person name="Zhang H."/>
            <person name="Hou Y."/>
            <person name="Miranda L."/>
            <person name="Campbell D.A."/>
            <person name="Sturm N.R."/>
            <person name="Gaasterland T."/>
            <person name="Lin S."/>
        </authorList>
    </citation>
    <scope>NUCLEOTIDE SEQUENCE</scope>
    <source>
        <strain evidence="5">Pch_cDNA6</strain>
    </source>
</reference>
<proteinExistence type="evidence at transcript level"/>
<evidence type="ECO:0000313" key="5">
    <source>
        <dbReference type="EMBL" id="ABV22151.1"/>
    </source>
</evidence>
<sequence>MVFYTCLSCILLHSFIVPSVVAARRLKTLFDTLKIEKRVVYTVEEETQHFNRFAVELDKRLAFPSEYDLATHYDDTKPAIMQSLVDEINSKQNAWMASIEQERFKGASMSDAKRLCGTWLEKPENIREKLYTADELKDLPVSFNATEEFKECSSVIGHIRDQSACGSCWAFAPTEAFNDRLCIKSAGNFTSLLSPGNVAACSKTSGCHGGSSLDAWQWLHTTGVVTGGDYSAEKDMTESDGCWPYDIPPCAHYTNSTLYPKCPKTKYDFPTCQESCPNKKYDTPMEKDRHFVEEESLSALRSIDAIKKEIMTNGPVSASYLVYDDFLTYKSGVYKRTSHNALGGHAVKIIGWGEDYWLVVNSWNKNWGDNGMFKIGCGQCGIEDNVLAGTPMTSSL</sequence>
<evidence type="ECO:0000259" key="4">
    <source>
        <dbReference type="SMART" id="SM00645"/>
    </source>
</evidence>
<dbReference type="InterPro" id="IPR000668">
    <property type="entry name" value="Peptidase_C1A_C"/>
</dbReference>
<feature type="chain" id="PRO_5018628431" evidence="3">
    <location>
        <begin position="23"/>
        <end position="396"/>
    </location>
</feature>
<feature type="signal peptide" evidence="3">
    <location>
        <begin position="1"/>
        <end position="22"/>
    </location>
</feature>
<protein>
    <submittedName>
        <fullName evidence="5">Cysteine proteinase</fullName>
    </submittedName>
</protein>
<dbReference type="InterPro" id="IPR013128">
    <property type="entry name" value="Peptidase_C1A"/>
</dbReference>
<dbReference type="EMBL" id="EF134037">
    <property type="protein sequence ID" value="ABV22151.1"/>
    <property type="molecule type" value="mRNA"/>
</dbReference>
<dbReference type="AlphaFoldDB" id="A7YXM2"/>
<evidence type="ECO:0000256" key="3">
    <source>
        <dbReference type="SAM" id="SignalP"/>
    </source>
</evidence>
<dbReference type="SMART" id="SM00645">
    <property type="entry name" value="Pept_C1"/>
    <property type="match status" value="1"/>
</dbReference>
<dbReference type="SUPFAM" id="SSF54001">
    <property type="entry name" value="Cysteine proteinases"/>
    <property type="match status" value="1"/>
</dbReference>
<dbReference type="PRINTS" id="PR00705">
    <property type="entry name" value="PAPAIN"/>
</dbReference>
<evidence type="ECO:0000256" key="2">
    <source>
        <dbReference type="ARBA" id="ARBA00023145"/>
    </source>
</evidence>
<dbReference type="GO" id="GO:0006508">
    <property type="term" value="P:proteolysis"/>
    <property type="evidence" value="ECO:0007669"/>
    <property type="project" value="InterPro"/>
</dbReference>
<dbReference type="CDD" id="cd02620">
    <property type="entry name" value="Peptidase_C1A_CathepsinB"/>
    <property type="match status" value="1"/>
</dbReference>
<comment type="similarity">
    <text evidence="1">Belongs to the peptidase C1 family.</text>
</comment>
<feature type="domain" description="Peptidase C1A papain C-terminal" evidence="4">
    <location>
        <begin position="139"/>
        <end position="390"/>
    </location>
</feature>
<name>A7YXM2_PERCH</name>
<keyword evidence="3" id="KW-0732">Signal</keyword>
<dbReference type="PROSITE" id="PS00639">
    <property type="entry name" value="THIOL_PROTEASE_HIS"/>
    <property type="match status" value="1"/>
</dbReference>
<keyword evidence="2" id="KW-0865">Zymogen</keyword>
<dbReference type="Gene3D" id="3.90.70.10">
    <property type="entry name" value="Cysteine proteinases"/>
    <property type="match status" value="1"/>
</dbReference>
<organism evidence="5">
    <name type="scientific">Perkinsus chesapeaki</name>
    <name type="common">Clam parasite</name>
    <name type="synonym">Perkinsus andrewsi</name>
    <dbReference type="NCBI Taxonomy" id="330153"/>
    <lineage>
        <taxon>Eukaryota</taxon>
        <taxon>Sar</taxon>
        <taxon>Alveolata</taxon>
        <taxon>Perkinsozoa</taxon>
        <taxon>Perkinsea</taxon>
        <taxon>Perkinsida</taxon>
        <taxon>Perkinsidae</taxon>
        <taxon>Perkinsus</taxon>
    </lineage>
</organism>
<dbReference type="GO" id="GO:0008234">
    <property type="term" value="F:cysteine-type peptidase activity"/>
    <property type="evidence" value="ECO:0007669"/>
    <property type="project" value="InterPro"/>
</dbReference>
<dbReference type="Pfam" id="PF00112">
    <property type="entry name" value="Peptidase_C1"/>
    <property type="match status" value="1"/>
</dbReference>
<dbReference type="PANTHER" id="PTHR12411">
    <property type="entry name" value="CYSTEINE PROTEASE FAMILY C1-RELATED"/>
    <property type="match status" value="1"/>
</dbReference>
<dbReference type="InterPro" id="IPR025660">
    <property type="entry name" value="Pept_his_AS"/>
</dbReference>